<evidence type="ECO:0000313" key="4">
    <source>
        <dbReference type="Proteomes" id="UP000251670"/>
    </source>
</evidence>
<reference evidence="1 3" key="1">
    <citation type="submission" date="2016-10" db="EMBL/GenBank/DDBJ databases">
        <authorList>
            <person name="Varghese N."/>
            <person name="Submissions S."/>
        </authorList>
    </citation>
    <scope>NUCLEOTIDE SEQUENCE [LARGE SCALE GENOMIC DNA]</scope>
    <source>
        <strain evidence="1 3">DSM 19299</strain>
    </source>
</reference>
<dbReference type="EMBL" id="UAWB01000005">
    <property type="protein sequence ID" value="SQB44677.1"/>
    <property type="molecule type" value="Genomic_DNA"/>
</dbReference>
<evidence type="ECO:0000313" key="3">
    <source>
        <dbReference type="Proteomes" id="UP000199426"/>
    </source>
</evidence>
<sequence length="201" mass="23778">MSTFPEILTDENAKERHPDFKKALFDLNTKNVTAENCSHLIRIYTNTKEISYRNKILKLLYNHQYPELQPFFEMACKKERYLDMKVHALRGWAQFAEEREIVKLVDKMKISLAKTEKTTPYNYQEYELLRGKNALPFLVEKYNYASFKEFLTQVNEQYERMPDAFKGHITTDEHGEIVLLRSPGEGSKMIRDFFDGLKSNT</sequence>
<dbReference type="OrthoDB" id="1366335at2"/>
<evidence type="ECO:0000313" key="2">
    <source>
        <dbReference type="EMBL" id="SQB44677.1"/>
    </source>
</evidence>
<reference evidence="2 4" key="2">
    <citation type="submission" date="2018-06" db="EMBL/GenBank/DDBJ databases">
        <authorList>
            <consortium name="Pathogen Informatics"/>
            <person name="Doyle S."/>
        </authorList>
    </citation>
    <scope>NUCLEOTIDE SEQUENCE [LARGE SCALE GENOMIC DNA]</scope>
    <source>
        <strain evidence="2 4">NCTC13492</strain>
    </source>
</reference>
<dbReference type="Proteomes" id="UP000199426">
    <property type="component" value="Unassembled WGS sequence"/>
</dbReference>
<dbReference type="RefSeq" id="WP_111994800.1">
    <property type="nucleotide sequence ID" value="NZ_FNEG01000001.1"/>
</dbReference>
<keyword evidence="3" id="KW-1185">Reference proteome</keyword>
<proteinExistence type="predicted"/>
<protein>
    <submittedName>
        <fullName evidence="2">Uncharacterized protein</fullName>
    </submittedName>
</protein>
<dbReference type="EMBL" id="FNEG01000001">
    <property type="protein sequence ID" value="SDI29981.1"/>
    <property type="molecule type" value="Genomic_DNA"/>
</dbReference>
<accession>A0A2X2WYL5</accession>
<evidence type="ECO:0000313" key="1">
    <source>
        <dbReference type="EMBL" id="SDI29981.1"/>
    </source>
</evidence>
<name>A0A2X2WYL5_CHRJE</name>
<organism evidence="2 4">
    <name type="scientific">Chryseobacterium jejuense</name>
    <dbReference type="NCBI Taxonomy" id="445960"/>
    <lineage>
        <taxon>Bacteria</taxon>
        <taxon>Pseudomonadati</taxon>
        <taxon>Bacteroidota</taxon>
        <taxon>Flavobacteriia</taxon>
        <taxon>Flavobacteriales</taxon>
        <taxon>Weeksellaceae</taxon>
        <taxon>Chryseobacterium group</taxon>
        <taxon>Chryseobacterium</taxon>
    </lineage>
</organism>
<dbReference type="AlphaFoldDB" id="A0A2X2WYL5"/>
<gene>
    <name evidence="2" type="ORF">NCTC13492_02535</name>
    <name evidence="1" type="ORF">SAMN05421542_0761</name>
</gene>
<dbReference type="Proteomes" id="UP000251670">
    <property type="component" value="Unassembled WGS sequence"/>
</dbReference>